<reference evidence="10" key="1">
    <citation type="submission" date="2025-08" db="UniProtKB">
        <authorList>
            <consortium name="RefSeq"/>
        </authorList>
    </citation>
    <scope>IDENTIFICATION</scope>
    <source>
        <tissue evidence="10">Thorax and Abdomen</tissue>
    </source>
</reference>
<protein>
    <submittedName>
        <fullName evidence="10">Uncharacterized protein LOC124296600</fullName>
    </submittedName>
</protein>
<keyword evidence="5" id="KW-0863">Zinc-finger</keyword>
<dbReference type="InterPro" id="IPR001878">
    <property type="entry name" value="Znf_CCHC"/>
</dbReference>
<feature type="region of interest" description="Disordered" evidence="6">
    <location>
        <begin position="12"/>
        <end position="118"/>
    </location>
</feature>
<sequence length="1047" mass="118131">MIDEEEFEQFAAEEIRKMATDRTPSWSRGRGQRVPGPPGTWALDDEIARAQNGGRENATVTSPPPEFAPNNQLLRTQSRNDIGAQEPPFQNVNDMRADDSGSSGQPRVPPPGQSTPAANASLVNAVRDILANQNREEAMAHLFAGLMLNQPRSMPNQQLGPSIPSYHVIPDLSRNIETFSGENDGIRAKEWLQNLESMQQLHQWPRDYLLEAARMHLSDGAKDWFRCRARELKTWDAFREAFRQEFIFQDDLTTRFDRMRARVQGKGESLVKYFHAKAKMCSELSLTYRELKAQVLIGLWSRELANAVMPSMQYTTTELLHELLYFESIFAQRAERIRSSRETTSARPRRQVERPSGDESKRTDVSAGRRDTRDVPTERGTSTDVRKCYNCNKDGHIARDCPSPKRVLTCYKCGGQGHISTRCTGNKERTVKAVGKTGDTSAQKYFKNATINGRDMAVFIDSGNSDCTMRISRVLRKQFEVKWISVPLQGFGPPEHVTTSPGFVEATIIIDGVDVPGVPMRVVPDDVQGVDALIGRTFTEADSVDCHKVGSTLTFSRNAELPRDVNELPTHFVTAEAVTLPPHTVGFINVVNDQHDYVLPVSNFGNVEKNVGANDGRWVRGEVSRVWAIDRANIKTSPINEEDIDVGPEQPKEVVQELCELINEYRDCVSTNLFDLGCAKNVEMEIQVNEGSKPVCSKPYRTSEKERCETKEMLREWREAGIITDTQSPYASPVLLVKKKSGDSRLCVDFRKLNEQTKRVHFPLPNIDDHLAQVRNGSIFIVLDLAHGYLQIPLSKDAREKTAIITSEETAEFTRMVFGLMNGPAFFSKAMHRALGPLRDKVVLFYLDDILVPGSDWVELKAKLRMVLESLRNGGLTIKLEKCKFLYKKVSYLGYELSGNGIEPGVHKVAAIREFPAPTNVHEVRRYLGLTGYFRKFVPRYAHIAEPLTDLLKMDNEFVWGDEQNRAFESSRAKLTEQPVLQTFDPKAITELHTDASAVGLAAMLMQRDAADKLRLVYALSRRTSEPERRYHSSKLELLAIMERHAK</sequence>
<dbReference type="Gene3D" id="3.30.70.270">
    <property type="match status" value="2"/>
</dbReference>
<evidence type="ECO:0000256" key="1">
    <source>
        <dbReference type="ARBA" id="ARBA00022670"/>
    </source>
</evidence>
<dbReference type="Pfam" id="PF00098">
    <property type="entry name" value="zf-CCHC"/>
    <property type="match status" value="2"/>
</dbReference>
<keyword evidence="4" id="KW-0511">Multifunctional enzyme</keyword>
<dbReference type="Gene3D" id="3.10.10.10">
    <property type="entry name" value="HIV Type 1 Reverse Transcriptase, subunit A, domain 1"/>
    <property type="match status" value="1"/>
</dbReference>
<dbReference type="SUPFAM" id="SSF57756">
    <property type="entry name" value="Retrovirus zinc finger-like domains"/>
    <property type="match status" value="1"/>
</dbReference>
<dbReference type="CDD" id="cd01647">
    <property type="entry name" value="RT_LTR"/>
    <property type="match status" value="1"/>
</dbReference>
<proteinExistence type="predicted"/>
<feature type="domain" description="Reverse transcriptase" evidence="8">
    <location>
        <begin position="718"/>
        <end position="897"/>
    </location>
</feature>
<dbReference type="PANTHER" id="PTHR37984">
    <property type="entry name" value="PROTEIN CBG26694"/>
    <property type="match status" value="1"/>
</dbReference>
<organism evidence="9 10">
    <name type="scientific">Neodiprion lecontei</name>
    <name type="common">Redheaded pine sawfly</name>
    <dbReference type="NCBI Taxonomy" id="441921"/>
    <lineage>
        <taxon>Eukaryota</taxon>
        <taxon>Metazoa</taxon>
        <taxon>Ecdysozoa</taxon>
        <taxon>Arthropoda</taxon>
        <taxon>Hexapoda</taxon>
        <taxon>Insecta</taxon>
        <taxon>Pterygota</taxon>
        <taxon>Neoptera</taxon>
        <taxon>Endopterygota</taxon>
        <taxon>Hymenoptera</taxon>
        <taxon>Tenthredinoidea</taxon>
        <taxon>Diprionidae</taxon>
        <taxon>Diprioninae</taxon>
        <taxon>Neodiprion</taxon>
    </lineage>
</organism>
<keyword evidence="5" id="KW-0862">Zinc</keyword>
<dbReference type="GeneID" id="124296600"/>
<evidence type="ECO:0000256" key="6">
    <source>
        <dbReference type="SAM" id="MobiDB-lite"/>
    </source>
</evidence>
<dbReference type="PROSITE" id="PS50878">
    <property type="entry name" value="RT_POL"/>
    <property type="match status" value="1"/>
</dbReference>
<feature type="domain" description="CCHC-type" evidence="7">
    <location>
        <begin position="410"/>
        <end position="423"/>
    </location>
</feature>
<dbReference type="InterPro" id="IPR036875">
    <property type="entry name" value="Znf_CCHC_sf"/>
</dbReference>
<name>A0ABM3GQP9_NEOLC</name>
<dbReference type="SUPFAM" id="SSF56672">
    <property type="entry name" value="DNA/RNA polymerases"/>
    <property type="match status" value="1"/>
</dbReference>
<evidence type="ECO:0000259" key="7">
    <source>
        <dbReference type="PROSITE" id="PS50158"/>
    </source>
</evidence>
<dbReference type="Proteomes" id="UP000829291">
    <property type="component" value="Chromosome 1"/>
</dbReference>
<evidence type="ECO:0000256" key="2">
    <source>
        <dbReference type="ARBA" id="ARBA00022750"/>
    </source>
</evidence>
<evidence type="ECO:0000259" key="8">
    <source>
        <dbReference type="PROSITE" id="PS50878"/>
    </source>
</evidence>
<feature type="region of interest" description="Disordered" evidence="6">
    <location>
        <begin position="337"/>
        <end position="382"/>
    </location>
</feature>
<dbReference type="RefSeq" id="XP_046602593.1">
    <property type="nucleotide sequence ID" value="XM_046746637.1"/>
</dbReference>
<evidence type="ECO:0000313" key="10">
    <source>
        <dbReference type="RefSeq" id="XP_046602593.1"/>
    </source>
</evidence>
<evidence type="ECO:0000256" key="5">
    <source>
        <dbReference type="PROSITE-ProRule" id="PRU00047"/>
    </source>
</evidence>
<dbReference type="PROSITE" id="PS50158">
    <property type="entry name" value="ZF_CCHC"/>
    <property type="match status" value="2"/>
</dbReference>
<dbReference type="InterPro" id="IPR050951">
    <property type="entry name" value="Retrovirus_Pol_polyprotein"/>
</dbReference>
<dbReference type="Pfam" id="PF00078">
    <property type="entry name" value="RVT_1"/>
    <property type="match status" value="1"/>
</dbReference>
<feature type="compositionally biased region" description="Basic and acidic residues" evidence="6">
    <location>
        <begin position="350"/>
        <end position="377"/>
    </location>
</feature>
<feature type="compositionally biased region" description="Polar residues" evidence="6">
    <location>
        <begin position="69"/>
        <end position="80"/>
    </location>
</feature>
<keyword evidence="2" id="KW-0378">Hydrolase</keyword>
<accession>A0ABM3GQP9</accession>
<dbReference type="Gene3D" id="4.10.60.10">
    <property type="entry name" value="Zinc finger, CCHC-type"/>
    <property type="match status" value="1"/>
</dbReference>
<dbReference type="InterPro" id="IPR000477">
    <property type="entry name" value="RT_dom"/>
</dbReference>
<keyword evidence="5" id="KW-0479">Metal-binding</keyword>
<evidence type="ECO:0000256" key="3">
    <source>
        <dbReference type="ARBA" id="ARBA00023125"/>
    </source>
</evidence>
<evidence type="ECO:0000256" key="4">
    <source>
        <dbReference type="ARBA" id="ARBA00023268"/>
    </source>
</evidence>
<dbReference type="InterPro" id="IPR041577">
    <property type="entry name" value="RT_RNaseH_2"/>
</dbReference>
<keyword evidence="2" id="KW-0064">Aspartyl protease</keyword>
<dbReference type="Pfam" id="PF17919">
    <property type="entry name" value="RT_RNaseH_2"/>
    <property type="match status" value="1"/>
</dbReference>
<dbReference type="SMART" id="SM00343">
    <property type="entry name" value="ZnF_C2HC"/>
    <property type="match status" value="2"/>
</dbReference>
<dbReference type="PANTHER" id="PTHR37984:SF5">
    <property type="entry name" value="PROTEIN NYNRIN-LIKE"/>
    <property type="match status" value="1"/>
</dbReference>
<keyword evidence="9" id="KW-1185">Reference proteome</keyword>
<evidence type="ECO:0000313" key="9">
    <source>
        <dbReference type="Proteomes" id="UP000829291"/>
    </source>
</evidence>
<keyword evidence="3" id="KW-0238">DNA-binding</keyword>
<dbReference type="InterPro" id="IPR043128">
    <property type="entry name" value="Rev_trsase/Diguanyl_cyclase"/>
</dbReference>
<gene>
    <name evidence="10" type="primary">LOC124296600</name>
</gene>
<feature type="domain" description="CCHC-type" evidence="7">
    <location>
        <begin position="386"/>
        <end position="403"/>
    </location>
</feature>
<dbReference type="InterPro" id="IPR043502">
    <property type="entry name" value="DNA/RNA_pol_sf"/>
</dbReference>
<keyword evidence="1" id="KW-0645">Protease</keyword>